<name>A0A7R6SXR6_9BACT</name>
<dbReference type="PROSITE" id="PS50889">
    <property type="entry name" value="S4"/>
    <property type="match status" value="1"/>
</dbReference>
<reference evidence="3 4" key="1">
    <citation type="journal article" date="2012" name="Extremophiles">
        <title>Thermotomaculum hydrothermale gen. nov., sp. nov., a novel heterotrophic thermophile within the phylum Acidobacteria from a deep-sea hydrothermal vent chimney in the Southern Okinawa Trough.</title>
        <authorList>
            <person name="Izumi H."/>
            <person name="Nunoura T."/>
            <person name="Miyazaki M."/>
            <person name="Mino S."/>
            <person name="Toki T."/>
            <person name="Takai K."/>
            <person name="Sako Y."/>
            <person name="Sawabe T."/>
            <person name="Nakagawa S."/>
        </authorList>
    </citation>
    <scope>NUCLEOTIDE SEQUENCE [LARGE SCALE GENOMIC DNA]</scope>
    <source>
        <strain evidence="3 4">AC55</strain>
    </source>
</reference>
<organism evidence="3 4">
    <name type="scientific">Thermotomaculum hydrothermale</name>
    <dbReference type="NCBI Taxonomy" id="981385"/>
    <lineage>
        <taxon>Bacteria</taxon>
        <taxon>Pseudomonadati</taxon>
        <taxon>Acidobacteriota</taxon>
        <taxon>Holophagae</taxon>
        <taxon>Thermotomaculales</taxon>
        <taxon>Thermotomaculaceae</taxon>
        <taxon>Thermotomaculum</taxon>
    </lineage>
</organism>
<protein>
    <submittedName>
        <fullName evidence="3">Uncharacterized protein</fullName>
    </submittedName>
</protein>
<gene>
    <name evidence="3" type="ORF">TTHT_0495</name>
</gene>
<feature type="coiled-coil region" evidence="2">
    <location>
        <begin position="535"/>
        <end position="569"/>
    </location>
</feature>
<proteinExistence type="predicted"/>
<dbReference type="AlphaFoldDB" id="A0A7R6SXR6"/>
<sequence>MKRIVLILLLLIFQFNSFSYDSKLVNKIAEDEVKNQLHSELEKKLGKDVPVESVFQVLDHIANGEFKQAKMVASEELAQQFVNILVGSEAGGLIGVAWNFAKFSFTSVQQWSDRFNMQKFTNEFLKPQVEMWEKSGKVPPWNEVKNQMLDWINFHENTILAIKLPTERKSALDAFTKEAWNKTFEIHTKFKKYYFLKKQAEMAAKMALNEYQRHLTNLKIHYKRVARFLELAGLPINAENLKRFDNDQTFRILVGRVADINLSLKKDDRISLKQYVSIVNFLGNLKSGDIKDACIKLKKANFEVNPQNVRLFILNEGFKKKVLEKLKESGNNQNNNTNENITNEDVKQIKENIYNFDKTEFTEIVSDTPISLEDRLTEISKQLYNTFHKDINNFDFSPLLNYYSNLIDSFTSGEITFERFLNLREKVYNEASKYTLSESEDKNQWKKWQEFNKTFKQYDSRFISKRKEALKTIDNIKREICINDDLIQKIYQAKIKLNKLNGNKINKIYEEEKTQFFNNLNVTGYRFSLPTYLTLNTLNEKIKTSTSELKCIEDKIKLLEREVNILNDYAGEYYIKMHKLTKKLEDKYSEIGYLLEGYPAKWKVFPPDFFKPYYTELEYKDPCDLNVEEHYLKGMDEISEMESELFLLSNIYQQLQDYKLYLENQKLLNKEISGLLAVDLNSLIQKISKEKGDKLFNLENKAGELEGILTNLVISYNENIKSLNSNFHTPEEVISEVKKKRNTNTYLPLSVYRQQLDRLKSEASNCHSYVKALEDDYHSLKRYISLVRGIASKIEAWDEDILKRYEKFDSGAREIIEINVSDKKCNYLNEIINNCETQFKKLSKIENRIINVLNMGINQDNLKMYSDALNEAEILPFKPSFDIETYRSKLNDYLNANYSVYCKFPEIEEVFVNGKKVSKYIYLIPSDLKGNRIEVRGKYKVFGKNKSCYPKEITLRYPKGIAKCKLLPDNEFVCYLEKPSIENSYTVIFHIESNRKEVEEPLFVTINFVNSNSNEIDKYLNTFLDYYNNNKDINKFFSGFTYRNELIKNANENRKKFKHNLIFEQTTLENMKTYEKDPDFRMWTAKVKVKWRTNGDINKSGTAYVYITKHLTVTQTSTYTLIDKIEGDSFLNSFAKKQIKDTGYKIALISHGQIKGGGYSLDFETNTYSNREKDIAAGYVNPNAKEEGYDKPYFNVGFIIDMGRVPIESVKQCPKTGYSDYYENTPAIKGHTYCVRTLEGNYVKLYVLETGGTGFKAYIKFKWKFCK</sequence>
<evidence type="ECO:0000313" key="3">
    <source>
        <dbReference type="EMBL" id="BBB32084.1"/>
    </source>
</evidence>
<dbReference type="KEGG" id="thyd:TTHT_0495"/>
<dbReference type="GO" id="GO:0003723">
    <property type="term" value="F:RNA binding"/>
    <property type="evidence" value="ECO:0007669"/>
    <property type="project" value="UniProtKB-KW"/>
</dbReference>
<evidence type="ECO:0000256" key="1">
    <source>
        <dbReference type="PROSITE-ProRule" id="PRU00182"/>
    </source>
</evidence>
<accession>A0A7R6SXR6</accession>
<evidence type="ECO:0000313" key="4">
    <source>
        <dbReference type="Proteomes" id="UP000595564"/>
    </source>
</evidence>
<dbReference type="Proteomes" id="UP000595564">
    <property type="component" value="Chromosome"/>
</dbReference>
<keyword evidence="4" id="KW-1185">Reference proteome</keyword>
<dbReference type="EMBL" id="AP017470">
    <property type="protein sequence ID" value="BBB32084.1"/>
    <property type="molecule type" value="Genomic_DNA"/>
</dbReference>
<dbReference type="RefSeq" id="WP_201328423.1">
    <property type="nucleotide sequence ID" value="NZ_AP017470.1"/>
</dbReference>
<keyword evidence="2" id="KW-0175">Coiled coil</keyword>
<evidence type="ECO:0000256" key="2">
    <source>
        <dbReference type="SAM" id="Coils"/>
    </source>
</evidence>
<keyword evidence="1" id="KW-0694">RNA-binding</keyword>